<feature type="transmembrane region" description="Helical" evidence="1">
    <location>
        <begin position="106"/>
        <end position="129"/>
    </location>
</feature>
<name>A0AAV5W835_9BILA</name>
<dbReference type="EMBL" id="BTSY01000005">
    <property type="protein sequence ID" value="GMT26888.1"/>
    <property type="molecule type" value="Genomic_DNA"/>
</dbReference>
<feature type="transmembrane region" description="Helical" evidence="1">
    <location>
        <begin position="180"/>
        <end position="208"/>
    </location>
</feature>
<feature type="non-terminal residue" evidence="2">
    <location>
        <position position="283"/>
    </location>
</feature>
<evidence type="ECO:0000313" key="2">
    <source>
        <dbReference type="EMBL" id="GMT26888.1"/>
    </source>
</evidence>
<feature type="non-terminal residue" evidence="2">
    <location>
        <position position="1"/>
    </location>
</feature>
<gene>
    <name evidence="2" type="ORF">PFISCL1PPCAC_18185</name>
</gene>
<dbReference type="PANTHER" id="PTHR45907:SF16">
    <property type="entry name" value="SERPENTINE RECEPTOR, CLASS J"/>
    <property type="match status" value="1"/>
</dbReference>
<dbReference type="InterPro" id="IPR019423">
    <property type="entry name" value="7TM_GPCR_serpentine_rcpt_Srj"/>
</dbReference>
<dbReference type="Pfam" id="PF10326">
    <property type="entry name" value="7TM_GPCR_Str"/>
    <property type="match status" value="1"/>
</dbReference>
<keyword evidence="1" id="KW-0472">Membrane</keyword>
<evidence type="ECO:0000313" key="3">
    <source>
        <dbReference type="Proteomes" id="UP001432322"/>
    </source>
</evidence>
<keyword evidence="1" id="KW-1133">Transmembrane helix</keyword>
<feature type="transmembrane region" description="Helical" evidence="1">
    <location>
        <begin position="228"/>
        <end position="253"/>
    </location>
</feature>
<feature type="transmembrane region" description="Helical" evidence="1">
    <location>
        <begin position="259"/>
        <end position="279"/>
    </location>
</feature>
<dbReference type="AlphaFoldDB" id="A0AAV5W835"/>
<comment type="caution">
    <text evidence="2">The sequence shown here is derived from an EMBL/GenBank/DDBJ whole genome shotgun (WGS) entry which is preliminary data.</text>
</comment>
<evidence type="ECO:0008006" key="4">
    <source>
        <dbReference type="Google" id="ProtNLM"/>
    </source>
</evidence>
<evidence type="ECO:0000256" key="1">
    <source>
        <dbReference type="SAM" id="Phobius"/>
    </source>
</evidence>
<dbReference type="Proteomes" id="UP001432322">
    <property type="component" value="Unassembled WGS sequence"/>
</dbReference>
<feature type="transmembrane region" description="Helical" evidence="1">
    <location>
        <begin position="68"/>
        <end position="90"/>
    </location>
</feature>
<keyword evidence="3" id="KW-1185">Reference proteome</keyword>
<keyword evidence="1" id="KW-0812">Transmembrane</keyword>
<dbReference type="InterPro" id="IPR019428">
    <property type="entry name" value="7TM_GPCR_serpentine_rcpt_Str"/>
</dbReference>
<feature type="transmembrane region" description="Helical" evidence="1">
    <location>
        <begin position="26"/>
        <end position="48"/>
    </location>
</feature>
<dbReference type="PANTHER" id="PTHR45907">
    <property type="entry name" value="SERPENTINE RECEPTOR, CLASS J"/>
    <property type="match status" value="1"/>
</dbReference>
<organism evidence="2 3">
    <name type="scientific">Pristionchus fissidentatus</name>
    <dbReference type="NCBI Taxonomy" id="1538716"/>
    <lineage>
        <taxon>Eukaryota</taxon>
        <taxon>Metazoa</taxon>
        <taxon>Ecdysozoa</taxon>
        <taxon>Nematoda</taxon>
        <taxon>Chromadorea</taxon>
        <taxon>Rhabditida</taxon>
        <taxon>Rhabditina</taxon>
        <taxon>Diplogasteromorpha</taxon>
        <taxon>Diplogasteroidea</taxon>
        <taxon>Neodiplogasteridae</taxon>
        <taxon>Pristionchus</taxon>
    </lineage>
</organism>
<sequence length="283" mass="31795">GSLIVNALLLFFILRKGERDVGNYRLLLMCFAINDLVFTVTHYVTYPVAETHPNMFLERSHGPLNSPFMHAIYIGNYGTSFPLLCAHFVYRAMALKMDFQHHFKKLLVGTVVAVAASYSVWFFVVYALFIQDDVSRVITKELMEGSFPSPIVHSNATAELYIGALYWSGDTFEGPRWRSFAGAAILVTIMSVVYGTITVCSYLIVSYLKTNAKSVSTLRLQRQLFKCLTVFPMITAYFPAGFCIFAPILGISWTPISMILPNFCCLHPLFDGLVVMLAIPGYR</sequence>
<reference evidence="2" key="1">
    <citation type="submission" date="2023-10" db="EMBL/GenBank/DDBJ databases">
        <title>Genome assembly of Pristionchus species.</title>
        <authorList>
            <person name="Yoshida K."/>
            <person name="Sommer R.J."/>
        </authorList>
    </citation>
    <scope>NUCLEOTIDE SEQUENCE</scope>
    <source>
        <strain evidence="2">RS5133</strain>
    </source>
</reference>
<accession>A0AAV5W835</accession>
<dbReference type="SUPFAM" id="SSF81321">
    <property type="entry name" value="Family A G protein-coupled receptor-like"/>
    <property type="match status" value="1"/>
</dbReference>
<proteinExistence type="predicted"/>
<protein>
    <recommendedName>
        <fullName evidence="4">G protein-coupled receptor</fullName>
    </recommendedName>
</protein>